<dbReference type="EMBL" id="CM046388">
    <property type="protein sequence ID" value="KAI8572548.1"/>
    <property type="molecule type" value="Genomic_DNA"/>
</dbReference>
<protein>
    <submittedName>
        <fullName evidence="1">Uncharacterized protein</fullName>
    </submittedName>
</protein>
<sequence>MNVDDIMMLKDLPMRDFETKVWDAIRKDFINKDDRIQVEAAGVGNVRHKRLVNLIGCCTEGDERLLVAEYMPHDTLSKHLFHCMTPNRFLLCLLYKALFMGDKQPLPWEMLVTVAYHIAQALNHCDAENMKIYHDSNDYRVLFDEVFDNERFLKALQNLKDIDSAEDETNHDNNSGMNCVKSFKAFRLLNAC</sequence>
<evidence type="ECO:0000313" key="2">
    <source>
        <dbReference type="Proteomes" id="UP001062846"/>
    </source>
</evidence>
<evidence type="ECO:0000313" key="1">
    <source>
        <dbReference type="EMBL" id="KAI8572548.1"/>
    </source>
</evidence>
<comment type="caution">
    <text evidence="1">The sequence shown here is derived from an EMBL/GenBank/DDBJ whole genome shotgun (WGS) entry which is preliminary data.</text>
</comment>
<keyword evidence="2" id="KW-1185">Reference proteome</keyword>
<reference evidence="1" key="1">
    <citation type="submission" date="2022-02" db="EMBL/GenBank/DDBJ databases">
        <title>Plant Genome Project.</title>
        <authorList>
            <person name="Zhang R.-G."/>
        </authorList>
    </citation>
    <scope>NUCLEOTIDE SEQUENCE</scope>
    <source>
        <strain evidence="1">AT1</strain>
    </source>
</reference>
<accession>A0ACC0Q6D4</accession>
<gene>
    <name evidence="1" type="ORF">RHMOL_Rhmol01G0208200</name>
</gene>
<dbReference type="Proteomes" id="UP001062846">
    <property type="component" value="Chromosome 1"/>
</dbReference>
<organism evidence="1 2">
    <name type="scientific">Rhododendron molle</name>
    <name type="common">Chinese azalea</name>
    <name type="synonym">Azalea mollis</name>
    <dbReference type="NCBI Taxonomy" id="49168"/>
    <lineage>
        <taxon>Eukaryota</taxon>
        <taxon>Viridiplantae</taxon>
        <taxon>Streptophyta</taxon>
        <taxon>Embryophyta</taxon>
        <taxon>Tracheophyta</taxon>
        <taxon>Spermatophyta</taxon>
        <taxon>Magnoliopsida</taxon>
        <taxon>eudicotyledons</taxon>
        <taxon>Gunneridae</taxon>
        <taxon>Pentapetalae</taxon>
        <taxon>asterids</taxon>
        <taxon>Ericales</taxon>
        <taxon>Ericaceae</taxon>
        <taxon>Ericoideae</taxon>
        <taxon>Rhodoreae</taxon>
        <taxon>Rhododendron</taxon>
    </lineage>
</organism>
<proteinExistence type="predicted"/>
<name>A0ACC0Q6D4_RHOML</name>